<evidence type="ECO:0000313" key="17">
    <source>
        <dbReference type="EMBL" id="KAK0417502.1"/>
    </source>
</evidence>
<evidence type="ECO:0000256" key="3">
    <source>
        <dbReference type="ARBA" id="ARBA00012840"/>
    </source>
</evidence>
<evidence type="ECO:0000313" key="18">
    <source>
        <dbReference type="Proteomes" id="UP001175271"/>
    </source>
</evidence>
<feature type="binding site" evidence="14">
    <location>
        <begin position="320"/>
        <end position="323"/>
    </location>
    <ligand>
        <name>ATP</name>
        <dbReference type="ChEBI" id="CHEBI:30616"/>
    </ligand>
</feature>
<comment type="catalytic activity">
    <reaction evidence="12">
        <text>tRNA(Ser) + L-serine + ATP = L-seryl-tRNA(Ser) + AMP + diphosphate + H(+)</text>
        <dbReference type="Rhea" id="RHEA:12292"/>
        <dbReference type="Rhea" id="RHEA-COMP:9669"/>
        <dbReference type="Rhea" id="RHEA-COMP:9703"/>
        <dbReference type="ChEBI" id="CHEBI:15378"/>
        <dbReference type="ChEBI" id="CHEBI:30616"/>
        <dbReference type="ChEBI" id="CHEBI:33019"/>
        <dbReference type="ChEBI" id="CHEBI:33384"/>
        <dbReference type="ChEBI" id="CHEBI:78442"/>
        <dbReference type="ChEBI" id="CHEBI:78533"/>
        <dbReference type="ChEBI" id="CHEBI:456215"/>
        <dbReference type="EC" id="6.1.1.11"/>
    </reaction>
</comment>
<dbReference type="PRINTS" id="PR00981">
    <property type="entry name" value="TRNASYNTHSER"/>
</dbReference>
<dbReference type="EMBL" id="JAUCMV010000002">
    <property type="protein sequence ID" value="KAK0417502.1"/>
    <property type="molecule type" value="Genomic_DNA"/>
</dbReference>
<organism evidence="17 18">
    <name type="scientific">Steinernema hermaphroditum</name>
    <dbReference type="NCBI Taxonomy" id="289476"/>
    <lineage>
        <taxon>Eukaryota</taxon>
        <taxon>Metazoa</taxon>
        <taxon>Ecdysozoa</taxon>
        <taxon>Nematoda</taxon>
        <taxon>Chromadorea</taxon>
        <taxon>Rhabditida</taxon>
        <taxon>Tylenchina</taxon>
        <taxon>Panagrolaimomorpha</taxon>
        <taxon>Strongyloidoidea</taxon>
        <taxon>Steinernematidae</taxon>
        <taxon>Steinernema</taxon>
    </lineage>
</organism>
<dbReference type="EC" id="6.1.1.11" evidence="3"/>
<accession>A0AA39I471</accession>
<dbReference type="InterPro" id="IPR015866">
    <property type="entry name" value="Ser-tRNA-synth_1_N"/>
</dbReference>
<dbReference type="FunFam" id="1.10.287.40:FF:000002">
    <property type="entry name" value="Serine--tRNA ligase, cytoplasmic"/>
    <property type="match status" value="1"/>
</dbReference>
<feature type="binding site" evidence="13">
    <location>
        <position position="304"/>
    </location>
    <ligand>
        <name>L-serine</name>
        <dbReference type="ChEBI" id="CHEBI:33384"/>
    </ligand>
</feature>
<keyword evidence="18" id="KW-1185">Reference proteome</keyword>
<feature type="coiled-coil region" evidence="15">
    <location>
        <begin position="117"/>
        <end position="144"/>
    </location>
</feature>
<evidence type="ECO:0000256" key="1">
    <source>
        <dbReference type="ARBA" id="ARBA00004496"/>
    </source>
</evidence>
<dbReference type="InterPro" id="IPR010978">
    <property type="entry name" value="tRNA-bd_arm"/>
</dbReference>
<dbReference type="GO" id="GO:0005737">
    <property type="term" value="C:cytoplasm"/>
    <property type="evidence" value="ECO:0007669"/>
    <property type="project" value="UniProtKB-SubCell"/>
</dbReference>
<dbReference type="Pfam" id="PF00587">
    <property type="entry name" value="tRNA-synt_2b"/>
    <property type="match status" value="1"/>
</dbReference>
<dbReference type="Proteomes" id="UP001175271">
    <property type="component" value="Unassembled WGS sequence"/>
</dbReference>
<evidence type="ECO:0000256" key="7">
    <source>
        <dbReference type="ARBA" id="ARBA00022840"/>
    </source>
</evidence>
<dbReference type="SUPFAM" id="SSF46589">
    <property type="entry name" value="tRNA-binding arm"/>
    <property type="match status" value="1"/>
</dbReference>
<evidence type="ECO:0000256" key="8">
    <source>
        <dbReference type="ARBA" id="ARBA00022917"/>
    </source>
</evidence>
<reference evidence="17" key="1">
    <citation type="submission" date="2023-06" db="EMBL/GenBank/DDBJ databases">
        <title>Genomic analysis of the entomopathogenic nematode Steinernema hermaphroditum.</title>
        <authorList>
            <person name="Schwarz E.M."/>
            <person name="Heppert J.K."/>
            <person name="Baniya A."/>
            <person name="Schwartz H.T."/>
            <person name="Tan C.-H."/>
            <person name="Antoshechkin I."/>
            <person name="Sternberg P.W."/>
            <person name="Goodrich-Blair H."/>
            <person name="Dillman A.R."/>
        </authorList>
    </citation>
    <scope>NUCLEOTIDE SEQUENCE</scope>
    <source>
        <strain evidence="17">PS9179</strain>
        <tissue evidence="17">Whole animal</tissue>
    </source>
</reference>
<evidence type="ECO:0000256" key="13">
    <source>
        <dbReference type="PIRSR" id="PIRSR001529-1"/>
    </source>
</evidence>
<comment type="caution">
    <text evidence="17">The sequence shown here is derived from an EMBL/GenBank/DDBJ whole genome shotgun (WGS) entry which is preliminary data.</text>
</comment>
<evidence type="ECO:0000256" key="2">
    <source>
        <dbReference type="ARBA" id="ARBA00010728"/>
    </source>
</evidence>
<evidence type="ECO:0000259" key="16">
    <source>
        <dbReference type="PROSITE" id="PS50862"/>
    </source>
</evidence>
<dbReference type="InterPro" id="IPR042103">
    <property type="entry name" value="SerRS_1_N_sf"/>
</dbReference>
<dbReference type="PIRSF" id="PIRSF001529">
    <property type="entry name" value="Ser-tRNA-synth_IIa"/>
    <property type="match status" value="1"/>
</dbReference>
<keyword evidence="4" id="KW-0963">Cytoplasm</keyword>
<keyword evidence="9" id="KW-0030">Aminoacyl-tRNA synthetase</keyword>
<dbReference type="PANTHER" id="PTHR11778">
    <property type="entry name" value="SERYL-TRNA SYNTHETASE"/>
    <property type="match status" value="1"/>
</dbReference>
<protein>
    <recommendedName>
        <fullName evidence="3">serine--tRNA ligase</fullName>
        <ecNumber evidence="3">6.1.1.11</ecNumber>
    </recommendedName>
    <alternativeName>
        <fullName evidence="10">Seryl-tRNA synthetase</fullName>
    </alternativeName>
</protein>
<dbReference type="GO" id="GO:0005524">
    <property type="term" value="F:ATP binding"/>
    <property type="evidence" value="ECO:0007669"/>
    <property type="project" value="UniProtKB-KW"/>
</dbReference>
<keyword evidence="15" id="KW-0175">Coiled coil</keyword>
<evidence type="ECO:0000256" key="14">
    <source>
        <dbReference type="PIRSR" id="PIRSR001529-2"/>
    </source>
</evidence>
<dbReference type="FunFam" id="3.30.930.10:FF:000027">
    <property type="entry name" value="Serine--tRNA ligase, cytoplasmic"/>
    <property type="match status" value="1"/>
</dbReference>
<dbReference type="GO" id="GO:0006434">
    <property type="term" value="P:seryl-tRNA aminoacylation"/>
    <property type="evidence" value="ECO:0007669"/>
    <property type="project" value="InterPro"/>
</dbReference>
<evidence type="ECO:0000256" key="10">
    <source>
        <dbReference type="ARBA" id="ARBA00031113"/>
    </source>
</evidence>
<feature type="binding site" evidence="13">
    <location>
        <position position="428"/>
    </location>
    <ligand>
        <name>L-serine</name>
        <dbReference type="ChEBI" id="CHEBI:33384"/>
    </ligand>
</feature>
<feature type="binding site" evidence="14">
    <location>
        <begin position="304"/>
        <end position="306"/>
    </location>
    <ligand>
        <name>ATP</name>
        <dbReference type="ChEBI" id="CHEBI:30616"/>
    </ligand>
</feature>
<feature type="binding site" evidence="14">
    <location>
        <begin position="393"/>
        <end position="396"/>
    </location>
    <ligand>
        <name>ATP</name>
        <dbReference type="ChEBI" id="CHEBI:30616"/>
    </ligand>
</feature>
<evidence type="ECO:0000256" key="6">
    <source>
        <dbReference type="ARBA" id="ARBA00022741"/>
    </source>
</evidence>
<keyword evidence="5" id="KW-0436">Ligase</keyword>
<name>A0AA39I471_9BILA</name>
<feature type="binding site" evidence="13">
    <location>
        <position position="327"/>
    </location>
    <ligand>
        <name>L-serine</name>
        <dbReference type="ChEBI" id="CHEBI:33384"/>
    </ligand>
</feature>
<dbReference type="CDD" id="cd00770">
    <property type="entry name" value="SerRS_core"/>
    <property type="match status" value="1"/>
</dbReference>
<evidence type="ECO:0000256" key="4">
    <source>
        <dbReference type="ARBA" id="ARBA00022490"/>
    </source>
</evidence>
<feature type="domain" description="Aminoacyl-transfer RNA synthetases class-II family profile" evidence="16">
    <location>
        <begin position="205"/>
        <end position="454"/>
    </location>
</feature>
<dbReference type="Pfam" id="PF02403">
    <property type="entry name" value="Seryl_tRNA_N"/>
    <property type="match status" value="1"/>
</dbReference>
<dbReference type="SUPFAM" id="SSF55681">
    <property type="entry name" value="Class II aaRS and biotin synthetases"/>
    <property type="match status" value="1"/>
</dbReference>
<dbReference type="InterPro" id="IPR033729">
    <property type="entry name" value="SerRS_core"/>
</dbReference>
<dbReference type="InterPro" id="IPR002317">
    <property type="entry name" value="Ser-tRNA-ligase_type_1"/>
</dbReference>
<gene>
    <name evidence="17" type="ORF">QR680_013048</name>
</gene>
<evidence type="ECO:0000256" key="12">
    <source>
        <dbReference type="ARBA" id="ARBA00048823"/>
    </source>
</evidence>
<sequence>MVLDIDLFREEKGGNPETIRQSERNRFRDPSIVDKVIEADVEWRKERFNLDNLNRVNNVLNKMIGEKKKKKEADGDPNVAVPQDLIDGIAGLLKPESVSALTVEQIKKLRLVADSTMQTIKENMERLEIERNALMTQIGNVLHESVIISDDEENNGIIRTFGDVEGRKKYSHVDLCVMIDGFEGEQGTVVAGGRGYYLKDSLVFLEQAIINLALQTLRSKQYRPLYTPFFMRKEIMQEVAQLSQFDEELYKVSGKGSEVDGDSSVDEKYLIATSEQPIAAFHRDQWINANELPKKYAGYSTCFRQEVGSHGRDTRGIFRVHQFEKVEQFVLCSPHDGESWQLFDEMIGNAENFYQLLGIPYRIVSIVSAELNNAAAKKFDLEAWFPGSGAFRELVSCSNCTDYQARRLKVRFGQKSLQGDVHYVHMLNSTMCATTRVLCAIMENYQVEDGIIVPEALRPFMPAEFREKILFVKEAPIEIEEKKKGKKGAKK</sequence>
<evidence type="ECO:0000256" key="15">
    <source>
        <dbReference type="SAM" id="Coils"/>
    </source>
</evidence>
<evidence type="ECO:0000256" key="11">
    <source>
        <dbReference type="ARBA" id="ARBA00047929"/>
    </source>
</evidence>
<evidence type="ECO:0000256" key="9">
    <source>
        <dbReference type="ARBA" id="ARBA00023146"/>
    </source>
</evidence>
<dbReference type="Gene3D" id="3.30.930.10">
    <property type="entry name" value="Bira Bifunctional Protein, Domain 2"/>
    <property type="match status" value="1"/>
</dbReference>
<dbReference type="PROSITE" id="PS50862">
    <property type="entry name" value="AA_TRNA_LIGASE_II"/>
    <property type="match status" value="1"/>
</dbReference>
<evidence type="ECO:0000256" key="5">
    <source>
        <dbReference type="ARBA" id="ARBA00022598"/>
    </source>
</evidence>
<keyword evidence="7 14" id="KW-0067">ATP-binding</keyword>
<comment type="subcellular location">
    <subcellularLocation>
        <location evidence="1">Cytoplasm</location>
    </subcellularLocation>
</comment>
<dbReference type="Gene3D" id="1.10.287.40">
    <property type="entry name" value="Serine-tRNA synthetase, tRNA binding domain"/>
    <property type="match status" value="1"/>
</dbReference>
<feature type="binding site" evidence="13">
    <location>
        <position position="273"/>
    </location>
    <ligand>
        <name>L-serine</name>
        <dbReference type="ChEBI" id="CHEBI:33384"/>
    </ligand>
</feature>
<feature type="site" description="Important for serine binding" evidence="13">
    <location>
        <position position="430"/>
    </location>
</feature>
<dbReference type="InterPro" id="IPR045864">
    <property type="entry name" value="aa-tRNA-synth_II/BPL/LPL"/>
</dbReference>
<proteinExistence type="inferred from homology"/>
<dbReference type="GO" id="GO:0004828">
    <property type="term" value="F:serine-tRNA ligase activity"/>
    <property type="evidence" value="ECO:0007669"/>
    <property type="project" value="UniProtKB-EC"/>
</dbReference>
<dbReference type="InterPro" id="IPR002314">
    <property type="entry name" value="aa-tRNA-synt_IIb"/>
</dbReference>
<dbReference type="NCBIfam" id="TIGR00414">
    <property type="entry name" value="serS"/>
    <property type="match status" value="1"/>
</dbReference>
<dbReference type="AlphaFoldDB" id="A0AA39I471"/>
<comment type="similarity">
    <text evidence="2">Belongs to the class-II aminoacyl-tRNA synthetase family. Type-1 seryl-tRNA synthetase subfamily.</text>
</comment>
<keyword evidence="8" id="KW-0648">Protein biosynthesis</keyword>
<dbReference type="InterPro" id="IPR006195">
    <property type="entry name" value="aa-tRNA-synth_II"/>
</dbReference>
<comment type="catalytic activity">
    <reaction evidence="11">
        <text>tRNA(Sec) + L-serine + ATP = L-seryl-tRNA(Sec) + AMP + diphosphate + H(+)</text>
        <dbReference type="Rhea" id="RHEA:42580"/>
        <dbReference type="Rhea" id="RHEA-COMP:9742"/>
        <dbReference type="Rhea" id="RHEA-COMP:10128"/>
        <dbReference type="ChEBI" id="CHEBI:15378"/>
        <dbReference type="ChEBI" id="CHEBI:30616"/>
        <dbReference type="ChEBI" id="CHEBI:33019"/>
        <dbReference type="ChEBI" id="CHEBI:33384"/>
        <dbReference type="ChEBI" id="CHEBI:78442"/>
        <dbReference type="ChEBI" id="CHEBI:78533"/>
        <dbReference type="ChEBI" id="CHEBI:456215"/>
        <dbReference type="EC" id="6.1.1.11"/>
    </reaction>
</comment>
<keyword evidence="6" id="KW-0547">Nucleotide-binding</keyword>